<feature type="domain" description="Protein kinase" evidence="6">
    <location>
        <begin position="71"/>
        <end position="347"/>
    </location>
</feature>
<dbReference type="GO" id="GO:0004674">
    <property type="term" value="F:protein serine/threonine kinase activity"/>
    <property type="evidence" value="ECO:0007669"/>
    <property type="project" value="TreeGrafter"/>
</dbReference>
<dbReference type="Proteomes" id="UP001150924">
    <property type="component" value="Unassembled WGS sequence"/>
</dbReference>
<accession>A0A9X3IZ58</accession>
<keyword evidence="8" id="KW-1185">Reference proteome</keyword>
<dbReference type="InterPro" id="IPR011990">
    <property type="entry name" value="TPR-like_helical_dom_sf"/>
</dbReference>
<evidence type="ECO:0000256" key="1">
    <source>
        <dbReference type="ARBA" id="ARBA00022679"/>
    </source>
</evidence>
<dbReference type="InterPro" id="IPR000719">
    <property type="entry name" value="Prot_kinase_dom"/>
</dbReference>
<protein>
    <submittedName>
        <fullName evidence="7">Protein kinase</fullName>
    </submittedName>
</protein>
<dbReference type="RefSeq" id="WP_267771862.1">
    <property type="nucleotide sequence ID" value="NZ_JAPNKE010000002.1"/>
</dbReference>
<evidence type="ECO:0000313" key="7">
    <source>
        <dbReference type="EMBL" id="MCY1009206.1"/>
    </source>
</evidence>
<dbReference type="CDD" id="cd14014">
    <property type="entry name" value="STKc_PknB_like"/>
    <property type="match status" value="1"/>
</dbReference>
<keyword evidence="4 5" id="KW-0067">ATP-binding</keyword>
<dbReference type="InterPro" id="IPR011009">
    <property type="entry name" value="Kinase-like_dom_sf"/>
</dbReference>
<reference evidence="7" key="1">
    <citation type="submission" date="2022-11" db="EMBL/GenBank/DDBJ databases">
        <title>Minimal conservation of predation-associated metabolite biosynthetic gene clusters underscores biosynthetic potential of Myxococcota including descriptions for ten novel species: Archangium lansinium sp. nov., Myxococcus landrumus sp. nov., Nannocystis bai.</title>
        <authorList>
            <person name="Ahearne A."/>
            <person name="Stevens C."/>
            <person name="Phillips K."/>
        </authorList>
    </citation>
    <scope>NUCLEOTIDE SEQUENCE</scope>
    <source>
        <strain evidence="7">Na p29</strain>
    </source>
</reference>
<sequence length="960" mass="104663">MALAANSQHNILLELADVTAHDPRHLTGEHDPAPGLPRPRLAQDLEHRVHKAALAAELFDRPAAVVRVGPYRICRRLGQGSMGTVYLADDERLARQVALKLLHEEQYGPRLQREALALARLSHPNVVQVFEVGVADGRAFVAMEYVPGQTLHAWLRARPRPWREVLGVLLDAGRGLAAVHAAGLVHRDFKPSNVVLGDDGRARVFDFGLARSLADVDEPRASGSPDTEPLTALTRTGVVVGTPAYMALEQFRDHVHDARSDQFSYCVTLFEALYRVRPYDGPTVADLYRALEHGRPVDPPAGSQVPAWLHAVVVRGLARDPAARWPSMTALLAELGRDRDRVRRRWFAGAALGLGALALGLVVPLAQEHRHQRACEAAADAELAEVWRPEARMAVLRARGITAARPVGPELAGIEHELEDEAERWRDRRVEACVRPPARVADATWLQRQMQRCFDAARRDLATNLEVAGESTTRADHRFFFSPRPERCLDPDHLVATAWSDDPEVQRHEQLVRAQLLRGAQAEDAGDHAGAERLFTAAVDAATPTETSLALAGREAVARVKFTVGDRRGAWAALEAAFAAATAASKELPSFELDALDLQVLLGAATGTSRLDHVALFEGREATPGLTLAQRLHRTAIPREDGPPWRSELIGVTSGFARELLVPLAITAQAFVELGEFELAEDAARHALATLAARPGRPFLGLDLALTLARAYLGLGLFDRAEEALTAARPALQDTAEPAASARRGWLQLVLVEVRLARGDRDGAARELDVLEDMSQSASELDDRFAPALARVRGRLLALQGDRAGAARELARAREGLAASHGLARLRLVDVHLDEARLALADERPRDAEASLRDALREHEALVGPDHVSRLPIVALLGLTHHALGDLAAAHDDLARARALVDARLAAARAHDALPDPLPRALARLERAPEHAWAFRPASHDSQSRDPELRRLAALLEPLR</sequence>
<name>A0A9X3IZ58_9BACT</name>
<keyword evidence="1" id="KW-0808">Transferase</keyword>
<dbReference type="SUPFAM" id="SSF56112">
    <property type="entry name" value="Protein kinase-like (PK-like)"/>
    <property type="match status" value="1"/>
</dbReference>
<keyword evidence="2 5" id="KW-0547">Nucleotide-binding</keyword>
<evidence type="ECO:0000256" key="5">
    <source>
        <dbReference type="PROSITE-ProRule" id="PRU10141"/>
    </source>
</evidence>
<keyword evidence="3 7" id="KW-0418">Kinase</keyword>
<dbReference type="GO" id="GO:0005524">
    <property type="term" value="F:ATP binding"/>
    <property type="evidence" value="ECO:0007669"/>
    <property type="project" value="UniProtKB-UniRule"/>
</dbReference>
<comment type="caution">
    <text evidence="7">The sequence shown here is derived from an EMBL/GenBank/DDBJ whole genome shotgun (WGS) entry which is preliminary data.</text>
</comment>
<organism evidence="7 8">
    <name type="scientific">Nannocystis pusilla</name>
    <dbReference type="NCBI Taxonomy" id="889268"/>
    <lineage>
        <taxon>Bacteria</taxon>
        <taxon>Pseudomonadati</taxon>
        <taxon>Myxococcota</taxon>
        <taxon>Polyangia</taxon>
        <taxon>Nannocystales</taxon>
        <taxon>Nannocystaceae</taxon>
        <taxon>Nannocystis</taxon>
    </lineage>
</organism>
<evidence type="ECO:0000313" key="8">
    <source>
        <dbReference type="Proteomes" id="UP001150924"/>
    </source>
</evidence>
<dbReference type="Pfam" id="PF00069">
    <property type="entry name" value="Pkinase"/>
    <property type="match status" value="1"/>
</dbReference>
<evidence type="ECO:0000256" key="3">
    <source>
        <dbReference type="ARBA" id="ARBA00022777"/>
    </source>
</evidence>
<dbReference type="PANTHER" id="PTHR43289">
    <property type="entry name" value="MITOGEN-ACTIVATED PROTEIN KINASE KINASE KINASE 20-RELATED"/>
    <property type="match status" value="1"/>
</dbReference>
<dbReference type="PANTHER" id="PTHR43289:SF6">
    <property type="entry name" value="SERINE_THREONINE-PROTEIN KINASE NEKL-3"/>
    <property type="match status" value="1"/>
</dbReference>
<evidence type="ECO:0000259" key="6">
    <source>
        <dbReference type="PROSITE" id="PS50011"/>
    </source>
</evidence>
<evidence type="ECO:0000256" key="4">
    <source>
        <dbReference type="ARBA" id="ARBA00022840"/>
    </source>
</evidence>
<evidence type="ECO:0000256" key="2">
    <source>
        <dbReference type="ARBA" id="ARBA00022741"/>
    </source>
</evidence>
<dbReference type="AlphaFoldDB" id="A0A9X3IZ58"/>
<dbReference type="InterPro" id="IPR008271">
    <property type="entry name" value="Ser/Thr_kinase_AS"/>
</dbReference>
<dbReference type="SUPFAM" id="SSF48452">
    <property type="entry name" value="TPR-like"/>
    <property type="match status" value="1"/>
</dbReference>
<dbReference type="PROSITE" id="PS50011">
    <property type="entry name" value="PROTEIN_KINASE_DOM"/>
    <property type="match status" value="1"/>
</dbReference>
<dbReference type="PROSITE" id="PS00108">
    <property type="entry name" value="PROTEIN_KINASE_ST"/>
    <property type="match status" value="1"/>
</dbReference>
<dbReference type="EMBL" id="JAPNKE010000002">
    <property type="protein sequence ID" value="MCY1009206.1"/>
    <property type="molecule type" value="Genomic_DNA"/>
</dbReference>
<gene>
    <name evidence="7" type="ORF">OV079_27300</name>
</gene>
<dbReference type="Gene3D" id="3.30.200.20">
    <property type="entry name" value="Phosphorylase Kinase, domain 1"/>
    <property type="match status" value="1"/>
</dbReference>
<proteinExistence type="predicted"/>
<dbReference type="Gene3D" id="1.10.510.10">
    <property type="entry name" value="Transferase(Phosphotransferase) domain 1"/>
    <property type="match status" value="1"/>
</dbReference>
<dbReference type="PROSITE" id="PS00107">
    <property type="entry name" value="PROTEIN_KINASE_ATP"/>
    <property type="match status" value="1"/>
</dbReference>
<dbReference type="InterPro" id="IPR017441">
    <property type="entry name" value="Protein_kinase_ATP_BS"/>
</dbReference>
<feature type="binding site" evidence="5">
    <location>
        <position position="100"/>
    </location>
    <ligand>
        <name>ATP</name>
        <dbReference type="ChEBI" id="CHEBI:30616"/>
    </ligand>
</feature>